<dbReference type="InterPro" id="IPR020084">
    <property type="entry name" value="NUDIX_hydrolase_CS"/>
</dbReference>
<feature type="compositionally biased region" description="Basic residues" evidence="1">
    <location>
        <begin position="57"/>
        <end position="66"/>
    </location>
</feature>
<evidence type="ECO:0000313" key="3">
    <source>
        <dbReference type="EnsemblFungi" id="MAPG_02142T0"/>
    </source>
</evidence>
<dbReference type="EMBL" id="ADBL01000541">
    <property type="status" value="NOT_ANNOTATED_CDS"/>
    <property type="molecule type" value="Genomic_DNA"/>
</dbReference>
<reference evidence="3" key="5">
    <citation type="submission" date="2015-06" db="UniProtKB">
        <authorList>
            <consortium name="EnsemblFungi"/>
        </authorList>
    </citation>
    <scope>IDENTIFICATION</scope>
    <source>
        <strain evidence="3">ATCC 64411</strain>
    </source>
</reference>
<dbReference type="EnsemblFungi" id="MAPG_02142T0">
    <property type="protein sequence ID" value="MAPG_02142T0"/>
    <property type="gene ID" value="MAPG_02142"/>
</dbReference>
<reference evidence="4" key="2">
    <citation type="submission" date="2010-05" db="EMBL/GenBank/DDBJ databases">
        <title>The genome sequence of Magnaporthe poae strain ATCC 64411.</title>
        <authorList>
            <person name="Ma L.-J."/>
            <person name="Dead R."/>
            <person name="Young S."/>
            <person name="Zeng Q."/>
            <person name="Koehrsen M."/>
            <person name="Alvarado L."/>
            <person name="Berlin A."/>
            <person name="Chapman S.B."/>
            <person name="Chen Z."/>
            <person name="Freedman E."/>
            <person name="Gellesch M."/>
            <person name="Goldberg J."/>
            <person name="Griggs A."/>
            <person name="Gujja S."/>
            <person name="Heilman E.R."/>
            <person name="Heiman D."/>
            <person name="Hepburn T."/>
            <person name="Howarth C."/>
            <person name="Jen D."/>
            <person name="Larson L."/>
            <person name="Mehta T."/>
            <person name="Neiman D."/>
            <person name="Pearson M."/>
            <person name="Roberts A."/>
            <person name="Saif S."/>
            <person name="Shea T."/>
            <person name="Shenoy N."/>
            <person name="Sisk P."/>
            <person name="Stolte C."/>
            <person name="Sykes S."/>
            <person name="Walk T."/>
            <person name="White J."/>
            <person name="Yandava C."/>
            <person name="Haas B."/>
            <person name="Nusbaum C."/>
            <person name="Birren B."/>
        </authorList>
    </citation>
    <scope>NUCLEOTIDE SEQUENCE [LARGE SCALE GENOMIC DNA]</scope>
    <source>
        <strain evidence="4">ATCC 64411 / 73-15</strain>
    </source>
</reference>
<dbReference type="AlphaFoldDB" id="A0A0C4DQJ8"/>
<evidence type="ECO:0000313" key="4">
    <source>
        <dbReference type="Proteomes" id="UP000011715"/>
    </source>
</evidence>
<gene>
    <name evidence="2" type="ORF">MAPG_02142</name>
</gene>
<dbReference type="VEuPathDB" id="FungiDB:MAPG_02142"/>
<protein>
    <recommendedName>
        <fullName evidence="5">Nudix hydrolase domain-containing protein</fullName>
    </recommendedName>
</protein>
<feature type="region of interest" description="Disordered" evidence="1">
    <location>
        <begin position="20"/>
        <end position="70"/>
    </location>
</feature>
<dbReference type="Proteomes" id="UP000011715">
    <property type="component" value="Unassembled WGS sequence"/>
</dbReference>
<sequence length="381" mass="41692">MLSRRRIILDPQENLYINCETTPSSHIPSHDPDTEAAAAAAEEVSVDSPYPASTPSKNHHKPKGHHDHGGLDMEEIDRTMFFTPSDRQTVSCGTVAVDLRRGRILSLYNKKLGIAQLPKGRKRIGEDHIDAALRETLEESGIRVRPLPLKVWTRSSAIPPEQQNRQSSEQQFPVGLDKNNMPTPPASAGAPSVSNEDGASGSGGGSAPGSVSGCSSMYAESPLTECAAATCTEQSIPASASRRHRHMQCCCSSRDKDVTSDVFNNEFIGVVRYPDPQSQTPGTRKSIYWFAATFDLAELDRAGGVDADLQEHEKFVVCAYNLRDTMESLRFQAEKEVVRKLVADLAASGIRLGGGEDDGLDDDVDRCHGYKMRQQQQEQQQ</sequence>
<dbReference type="eggNOG" id="ENOG502S9V3">
    <property type="taxonomic scope" value="Eukaryota"/>
</dbReference>
<dbReference type="OrthoDB" id="10259236at2759"/>
<evidence type="ECO:0008006" key="5">
    <source>
        <dbReference type="Google" id="ProtNLM"/>
    </source>
</evidence>
<feature type="compositionally biased region" description="Acidic residues" evidence="1">
    <location>
        <begin position="355"/>
        <end position="364"/>
    </location>
</feature>
<accession>A0A0C4DQJ8</accession>
<dbReference type="EMBL" id="GL876967">
    <property type="protein sequence ID" value="KLU83075.1"/>
    <property type="molecule type" value="Genomic_DNA"/>
</dbReference>
<feature type="region of interest" description="Disordered" evidence="1">
    <location>
        <begin position="157"/>
        <end position="214"/>
    </location>
</feature>
<dbReference type="OMA" id="MTHRTVP"/>
<name>A0A0C4DQJ8_MAGP6</name>
<dbReference type="Gene3D" id="3.90.79.10">
    <property type="entry name" value="Nucleoside Triphosphate Pyrophosphohydrolase"/>
    <property type="match status" value="1"/>
</dbReference>
<reference evidence="2" key="1">
    <citation type="submission" date="2010-05" db="EMBL/GenBank/DDBJ databases">
        <title>The Genome Sequence of Magnaporthe poae strain ATCC 64411.</title>
        <authorList>
            <consortium name="The Broad Institute Genome Sequencing Platform"/>
            <consortium name="Broad Institute Genome Sequencing Center for Infectious Disease"/>
            <person name="Ma L.-J."/>
            <person name="Dead R."/>
            <person name="Young S."/>
            <person name="Zeng Q."/>
            <person name="Koehrsen M."/>
            <person name="Alvarado L."/>
            <person name="Berlin A."/>
            <person name="Chapman S.B."/>
            <person name="Chen Z."/>
            <person name="Freedman E."/>
            <person name="Gellesch M."/>
            <person name="Goldberg J."/>
            <person name="Griggs A."/>
            <person name="Gujja S."/>
            <person name="Heilman E.R."/>
            <person name="Heiman D."/>
            <person name="Hepburn T."/>
            <person name="Howarth C."/>
            <person name="Jen D."/>
            <person name="Larson L."/>
            <person name="Mehta T."/>
            <person name="Neiman D."/>
            <person name="Pearson M."/>
            <person name="Roberts A."/>
            <person name="Saif S."/>
            <person name="Shea T."/>
            <person name="Shenoy N."/>
            <person name="Sisk P."/>
            <person name="Stolte C."/>
            <person name="Sykes S."/>
            <person name="Walk T."/>
            <person name="White J."/>
            <person name="Yandava C."/>
            <person name="Haas B."/>
            <person name="Nusbaum C."/>
            <person name="Birren B."/>
        </authorList>
    </citation>
    <scope>NUCLEOTIDE SEQUENCE</scope>
    <source>
        <strain evidence="2">ATCC 64411</strain>
    </source>
</reference>
<dbReference type="GO" id="GO:0016787">
    <property type="term" value="F:hydrolase activity"/>
    <property type="evidence" value="ECO:0007669"/>
    <property type="project" value="UniProtKB-KW"/>
</dbReference>
<proteinExistence type="predicted"/>
<keyword evidence="4" id="KW-1185">Reference proteome</keyword>
<dbReference type="CDD" id="cd02883">
    <property type="entry name" value="NUDIX_Hydrolase"/>
    <property type="match status" value="1"/>
</dbReference>
<dbReference type="PROSITE" id="PS00893">
    <property type="entry name" value="NUDIX_BOX"/>
    <property type="match status" value="1"/>
</dbReference>
<feature type="region of interest" description="Disordered" evidence="1">
    <location>
        <begin position="354"/>
        <end position="381"/>
    </location>
</feature>
<reference evidence="2" key="3">
    <citation type="submission" date="2011-03" db="EMBL/GenBank/DDBJ databases">
        <title>Annotation of Magnaporthe poae ATCC 64411.</title>
        <authorList>
            <person name="Ma L.-J."/>
            <person name="Dead R."/>
            <person name="Young S.K."/>
            <person name="Zeng Q."/>
            <person name="Gargeya S."/>
            <person name="Fitzgerald M."/>
            <person name="Haas B."/>
            <person name="Abouelleil A."/>
            <person name="Alvarado L."/>
            <person name="Arachchi H.M."/>
            <person name="Berlin A."/>
            <person name="Brown A."/>
            <person name="Chapman S.B."/>
            <person name="Chen Z."/>
            <person name="Dunbar C."/>
            <person name="Freedman E."/>
            <person name="Gearin G."/>
            <person name="Gellesch M."/>
            <person name="Goldberg J."/>
            <person name="Griggs A."/>
            <person name="Gujja S."/>
            <person name="Heiman D."/>
            <person name="Howarth C."/>
            <person name="Larson L."/>
            <person name="Lui A."/>
            <person name="MacDonald P.J.P."/>
            <person name="Mehta T."/>
            <person name="Montmayeur A."/>
            <person name="Murphy C."/>
            <person name="Neiman D."/>
            <person name="Pearson M."/>
            <person name="Priest M."/>
            <person name="Roberts A."/>
            <person name="Saif S."/>
            <person name="Shea T."/>
            <person name="Shenoy N."/>
            <person name="Sisk P."/>
            <person name="Stolte C."/>
            <person name="Sykes S."/>
            <person name="Yandava C."/>
            <person name="Wortman J."/>
            <person name="Nusbaum C."/>
            <person name="Birren B."/>
        </authorList>
    </citation>
    <scope>NUCLEOTIDE SEQUENCE</scope>
    <source>
        <strain evidence="2">ATCC 64411</strain>
    </source>
</reference>
<organism evidence="3 4">
    <name type="scientific">Magnaporthiopsis poae (strain ATCC 64411 / 73-15)</name>
    <name type="common">Kentucky bluegrass fungus</name>
    <name type="synonym">Magnaporthe poae</name>
    <dbReference type="NCBI Taxonomy" id="644358"/>
    <lineage>
        <taxon>Eukaryota</taxon>
        <taxon>Fungi</taxon>
        <taxon>Dikarya</taxon>
        <taxon>Ascomycota</taxon>
        <taxon>Pezizomycotina</taxon>
        <taxon>Sordariomycetes</taxon>
        <taxon>Sordariomycetidae</taxon>
        <taxon>Magnaporthales</taxon>
        <taxon>Magnaporthaceae</taxon>
        <taxon>Magnaporthiopsis</taxon>
    </lineage>
</organism>
<feature type="compositionally biased region" description="Polar residues" evidence="1">
    <location>
        <begin position="157"/>
        <end position="171"/>
    </location>
</feature>
<dbReference type="SUPFAM" id="SSF55811">
    <property type="entry name" value="Nudix"/>
    <property type="match status" value="1"/>
</dbReference>
<evidence type="ECO:0000256" key="1">
    <source>
        <dbReference type="SAM" id="MobiDB-lite"/>
    </source>
</evidence>
<dbReference type="InterPro" id="IPR015797">
    <property type="entry name" value="NUDIX_hydrolase-like_dom_sf"/>
</dbReference>
<evidence type="ECO:0000313" key="2">
    <source>
        <dbReference type="EMBL" id="KLU83075.1"/>
    </source>
</evidence>
<reference evidence="3" key="4">
    <citation type="journal article" date="2015" name="G3 (Bethesda)">
        <title>Genome sequences of three phytopathogenic species of the Magnaporthaceae family of fungi.</title>
        <authorList>
            <person name="Okagaki L.H."/>
            <person name="Nunes C.C."/>
            <person name="Sailsbery J."/>
            <person name="Clay B."/>
            <person name="Brown D."/>
            <person name="John T."/>
            <person name="Oh Y."/>
            <person name="Young N."/>
            <person name="Fitzgerald M."/>
            <person name="Haas B.J."/>
            <person name="Zeng Q."/>
            <person name="Young S."/>
            <person name="Adiconis X."/>
            <person name="Fan L."/>
            <person name="Levin J.Z."/>
            <person name="Mitchell T.K."/>
            <person name="Okubara P.A."/>
            <person name="Farman M.L."/>
            <person name="Kohn L.M."/>
            <person name="Birren B."/>
            <person name="Ma L.-J."/>
            <person name="Dean R.A."/>
        </authorList>
    </citation>
    <scope>NUCLEOTIDE SEQUENCE</scope>
    <source>
        <strain evidence="3">ATCC 64411 / 73-15</strain>
    </source>
</reference>